<evidence type="ECO:0008006" key="3">
    <source>
        <dbReference type="Google" id="ProtNLM"/>
    </source>
</evidence>
<gene>
    <name evidence="1" type="ORF">JY651_13085</name>
</gene>
<dbReference type="Proteomes" id="UP000662747">
    <property type="component" value="Chromosome"/>
</dbReference>
<accession>A0ABX7P5U9</accession>
<dbReference type="SUPFAM" id="SSF48695">
    <property type="entry name" value="Multiheme cytochromes"/>
    <property type="match status" value="1"/>
</dbReference>
<dbReference type="InterPro" id="IPR036280">
    <property type="entry name" value="Multihaem_cyt_sf"/>
</dbReference>
<proteinExistence type="predicted"/>
<keyword evidence="2" id="KW-1185">Reference proteome</keyword>
<dbReference type="EMBL" id="CP071090">
    <property type="protein sequence ID" value="QSQ25800.1"/>
    <property type="molecule type" value="Genomic_DNA"/>
</dbReference>
<dbReference type="RefSeq" id="WP_206727351.1">
    <property type="nucleotide sequence ID" value="NZ_CP071090.1"/>
</dbReference>
<name>A0ABX7P5U9_9BACT</name>
<evidence type="ECO:0000313" key="1">
    <source>
        <dbReference type="EMBL" id="QSQ25800.1"/>
    </source>
</evidence>
<protein>
    <recommendedName>
        <fullName evidence="3">Carboxypeptidase regulatory-like domain-containing protein</fullName>
    </recommendedName>
</protein>
<reference evidence="1 2" key="1">
    <citation type="submission" date="2021-02" db="EMBL/GenBank/DDBJ databases">
        <title>De Novo genome assembly of isolated myxobacteria.</title>
        <authorList>
            <person name="Stevens D.C."/>
        </authorList>
    </citation>
    <scope>NUCLEOTIDE SEQUENCE [LARGE SCALE GENOMIC DNA]</scope>
    <source>
        <strain evidence="2">SCPEA02</strain>
    </source>
</reference>
<evidence type="ECO:0000313" key="2">
    <source>
        <dbReference type="Proteomes" id="UP000662747"/>
    </source>
</evidence>
<sequence length="140" mass="14521">MSTDECASGKKWTGGDSESPLMHPGGDCIQCHTERKGPSFVAAGTVYAGDAHAANDCAGVEGAEVVLTDAKQKSYTLKTNAAGNFYLRTGDAQGFTFPYTARVTYNSTQIAMTTQQSTGACGSCHTVQGTTGAPGRINVE</sequence>
<organism evidence="1 2">
    <name type="scientific">Pyxidicoccus parkwayensis</name>
    <dbReference type="NCBI Taxonomy" id="2813578"/>
    <lineage>
        <taxon>Bacteria</taxon>
        <taxon>Pseudomonadati</taxon>
        <taxon>Myxococcota</taxon>
        <taxon>Myxococcia</taxon>
        <taxon>Myxococcales</taxon>
        <taxon>Cystobacterineae</taxon>
        <taxon>Myxococcaceae</taxon>
        <taxon>Pyxidicoccus</taxon>
    </lineage>
</organism>